<dbReference type="InterPro" id="IPR001753">
    <property type="entry name" value="Enoyl-CoA_hydra/iso"/>
</dbReference>
<dbReference type="STRING" id="760142.Hipma_1412"/>
<dbReference type="AlphaFoldDB" id="F2LY45"/>
<dbReference type="PANTHER" id="PTHR11941:SF54">
    <property type="entry name" value="ENOYL-COA HYDRATASE, MITOCHONDRIAL"/>
    <property type="match status" value="1"/>
</dbReference>
<reference evidence="5" key="2">
    <citation type="submission" date="2011-03" db="EMBL/GenBank/DDBJ databases">
        <title>The complete genome of Hippea maritima DSM 10411.</title>
        <authorList>
            <consortium name="US DOE Joint Genome Institute (JGI-PGF)"/>
            <person name="Lucas S."/>
            <person name="Copeland A."/>
            <person name="Lapidus A."/>
            <person name="Bruce D."/>
            <person name="Goodwin L."/>
            <person name="Pitluck S."/>
            <person name="Peters L."/>
            <person name="Kyrpides N."/>
            <person name="Mavromatis K."/>
            <person name="Pagani I."/>
            <person name="Ivanova N."/>
            <person name="Mikhailova N."/>
            <person name="Lu M."/>
            <person name="Detter J.C."/>
            <person name="Tapia R."/>
            <person name="Han C."/>
            <person name="Land M."/>
            <person name="Hauser L."/>
            <person name="Markowitz V."/>
            <person name="Cheng J.-F."/>
            <person name="Hugenholtz P."/>
            <person name="Woyke T."/>
            <person name="Wu D."/>
            <person name="Spring S."/>
            <person name="Schroeder M."/>
            <person name="Brambilla E."/>
            <person name="Klenk H.-P."/>
            <person name="Eisen J.A."/>
        </authorList>
    </citation>
    <scope>NUCLEOTIDE SEQUENCE [LARGE SCALE GENOMIC DNA]</scope>
    <source>
        <strain evidence="5">ATCC 700847 / DSM 10411 / MH2</strain>
    </source>
</reference>
<dbReference type="RefSeq" id="WP_013682398.1">
    <property type="nucleotide sequence ID" value="NC_015318.1"/>
</dbReference>
<dbReference type="FunFam" id="1.10.12.10:FF:000001">
    <property type="entry name" value="Probable enoyl-CoA hydratase, mitochondrial"/>
    <property type="match status" value="1"/>
</dbReference>
<evidence type="ECO:0000313" key="4">
    <source>
        <dbReference type="EMBL" id="AEA34368.1"/>
    </source>
</evidence>
<dbReference type="KEGG" id="hmr:Hipma_1412"/>
<dbReference type="CDD" id="cd06558">
    <property type="entry name" value="crotonase-like"/>
    <property type="match status" value="1"/>
</dbReference>
<dbReference type="InterPro" id="IPR014748">
    <property type="entry name" value="Enoyl-CoA_hydra_C"/>
</dbReference>
<dbReference type="EC" id="4.2.1.55" evidence="4"/>
<keyword evidence="2 4" id="KW-0456">Lyase</keyword>
<proteinExistence type="inferred from homology"/>
<dbReference type="FunFam" id="3.90.226.10:FF:000009">
    <property type="entry name" value="Carnitinyl-CoA dehydratase"/>
    <property type="match status" value="1"/>
</dbReference>
<dbReference type="FunCoup" id="F2LY45">
    <property type="interactions" value="236"/>
</dbReference>
<protein>
    <submittedName>
        <fullName evidence="4">Enoyl-CoA hydratase</fullName>
        <ecNumber evidence="4">4.2.1.17</ecNumber>
        <ecNumber evidence="4">4.2.1.55</ecNumber>
    </submittedName>
</protein>
<dbReference type="HOGENOM" id="CLU_009834_7_6_7"/>
<dbReference type="PROSITE" id="PS00166">
    <property type="entry name" value="ENOYL_COA_HYDRATASE"/>
    <property type="match status" value="1"/>
</dbReference>
<dbReference type="EMBL" id="CP002606">
    <property type="protein sequence ID" value="AEA34368.1"/>
    <property type="molecule type" value="Genomic_DNA"/>
</dbReference>
<dbReference type="InParanoid" id="F2LY45"/>
<dbReference type="PANTHER" id="PTHR11941">
    <property type="entry name" value="ENOYL-COA HYDRATASE-RELATED"/>
    <property type="match status" value="1"/>
</dbReference>
<dbReference type="GO" id="GO:0004300">
    <property type="term" value="F:enoyl-CoA hydratase activity"/>
    <property type="evidence" value="ECO:0007669"/>
    <property type="project" value="UniProtKB-EC"/>
</dbReference>
<evidence type="ECO:0000313" key="5">
    <source>
        <dbReference type="Proteomes" id="UP000008139"/>
    </source>
</evidence>
<sequence length="259" mass="28400">MNKIILEVKEGIAYITINRPEKMNALDDEAQRELNQSIDEVNSNKDIRCVLIAGSGEKSFVAGGDIGLLKKLSPKQAVDFARTSQEIFSKMEQSEKPFIACVNGYALGGGFELALACDFIYATENAIFGLPETSLAIIPGFGGTQNLSRLVGKNIAKELIFTARRITAKEAKELGIVSRVFKTKEEMLNYAEETARQIMKNGPIAVGLAKRAIVDGFDQTRDEGLKYEASLFGLAFATEDAKEGLTAFLEKRKPVYKNS</sequence>
<accession>F2LY45</accession>
<dbReference type="GO" id="GO:0006635">
    <property type="term" value="P:fatty acid beta-oxidation"/>
    <property type="evidence" value="ECO:0007669"/>
    <property type="project" value="TreeGrafter"/>
</dbReference>
<gene>
    <name evidence="4" type="ordered locus">Hipma_1412</name>
</gene>
<keyword evidence="5" id="KW-1185">Reference proteome</keyword>
<name>F2LY45_HIPMA</name>
<dbReference type="eggNOG" id="COG1024">
    <property type="taxonomic scope" value="Bacteria"/>
</dbReference>
<dbReference type="InterPro" id="IPR018376">
    <property type="entry name" value="Enoyl-CoA_hyd/isom_CS"/>
</dbReference>
<evidence type="ECO:0000256" key="3">
    <source>
        <dbReference type="RuleBase" id="RU003707"/>
    </source>
</evidence>
<dbReference type="Proteomes" id="UP000008139">
    <property type="component" value="Chromosome"/>
</dbReference>
<dbReference type="OrthoDB" id="5365311at2"/>
<dbReference type="SUPFAM" id="SSF52096">
    <property type="entry name" value="ClpP/crotonase"/>
    <property type="match status" value="1"/>
</dbReference>
<evidence type="ECO:0000256" key="2">
    <source>
        <dbReference type="ARBA" id="ARBA00023239"/>
    </source>
</evidence>
<dbReference type="EC" id="4.2.1.17" evidence="4"/>
<organism evidence="4 5">
    <name type="scientific">Hippea maritima (strain ATCC 700847 / DSM 10411 / MH2)</name>
    <dbReference type="NCBI Taxonomy" id="760142"/>
    <lineage>
        <taxon>Bacteria</taxon>
        <taxon>Pseudomonadati</taxon>
        <taxon>Campylobacterota</taxon>
        <taxon>Desulfurellia</taxon>
        <taxon>Desulfurellales</taxon>
        <taxon>Hippeaceae</taxon>
        <taxon>Hippea</taxon>
    </lineage>
</organism>
<reference evidence="4 5" key="1">
    <citation type="journal article" date="2011" name="Stand. Genomic Sci.">
        <title>Complete genome sequence of the thermophilic sulfur-reducer Hippea maritima type strain (MH(2)).</title>
        <authorList>
            <person name="Huntemann M."/>
            <person name="Lu M."/>
            <person name="Nolan M."/>
            <person name="Lapidus A."/>
            <person name="Lucas S."/>
            <person name="Hammon N."/>
            <person name="Deshpande S."/>
            <person name="Cheng J.F."/>
            <person name="Tapia R."/>
            <person name="Han C."/>
            <person name="Goodwin L."/>
            <person name="Pitluck S."/>
            <person name="Liolios K."/>
            <person name="Pagani I."/>
            <person name="Ivanova N."/>
            <person name="Ovchinikova G."/>
            <person name="Pati A."/>
            <person name="Chen A."/>
            <person name="Palaniappan K."/>
            <person name="Land M."/>
            <person name="Hauser L."/>
            <person name="Jeffries C.D."/>
            <person name="Detter J.C."/>
            <person name="Brambilla E.M."/>
            <person name="Rohde M."/>
            <person name="Spring S."/>
            <person name="Goker M."/>
            <person name="Woyke T."/>
            <person name="Bristow J."/>
            <person name="Eisen J.A."/>
            <person name="Markowitz V."/>
            <person name="Hugenholtz P."/>
            <person name="Kyrpides N.C."/>
            <person name="Klenk H.P."/>
            <person name="Mavromatis K."/>
        </authorList>
    </citation>
    <scope>NUCLEOTIDE SEQUENCE [LARGE SCALE GENOMIC DNA]</scope>
    <source>
        <strain evidence="5">ATCC 700847 / DSM 10411 / MH2</strain>
    </source>
</reference>
<comment type="similarity">
    <text evidence="1 3">Belongs to the enoyl-CoA hydratase/isomerase family.</text>
</comment>
<dbReference type="InterPro" id="IPR029045">
    <property type="entry name" value="ClpP/crotonase-like_dom_sf"/>
</dbReference>
<dbReference type="Gene3D" id="1.10.12.10">
    <property type="entry name" value="Lyase 2-enoyl-coa Hydratase, Chain A, domain 2"/>
    <property type="match status" value="1"/>
</dbReference>
<dbReference type="Pfam" id="PF00378">
    <property type="entry name" value="ECH_1"/>
    <property type="match status" value="1"/>
</dbReference>
<dbReference type="Gene3D" id="3.90.226.10">
    <property type="entry name" value="2-enoyl-CoA Hydratase, Chain A, domain 1"/>
    <property type="match status" value="1"/>
</dbReference>
<evidence type="ECO:0000256" key="1">
    <source>
        <dbReference type="ARBA" id="ARBA00005254"/>
    </source>
</evidence>